<feature type="non-terminal residue" evidence="3">
    <location>
        <position position="1"/>
    </location>
</feature>
<keyword evidence="1" id="KW-0479">Metal-binding</keyword>
<protein>
    <recommendedName>
        <fullName evidence="2">CCHC-type domain-containing protein</fullName>
    </recommendedName>
</protein>
<dbReference type="PANTHER" id="PTHR35046">
    <property type="entry name" value="ZINC KNUCKLE (CCHC-TYPE) FAMILY PROTEIN"/>
    <property type="match status" value="1"/>
</dbReference>
<sequence>MPSRTSSIKYFKCLGKRHIASQCPNRCVIIVKDDGKIGSESSIGEVGTSSESKSLSDGSYYEEDLLVVRRLMNTHVREEAETQRENIFHSRCLILGNLSSMTIDGGSCMNVASERLVKKLVIPTIIHLRPYRFQSLSEKREFNIKCFKCLGKGHIALHCPNKRSMIMKENGIVDNASSKFESSSISEVDASC</sequence>
<proteinExistence type="predicted"/>
<organism evidence="3 4">
    <name type="scientific">Mucuna pruriens</name>
    <name type="common">Velvet bean</name>
    <name type="synonym">Dolichos pruriens</name>
    <dbReference type="NCBI Taxonomy" id="157652"/>
    <lineage>
        <taxon>Eukaryota</taxon>
        <taxon>Viridiplantae</taxon>
        <taxon>Streptophyta</taxon>
        <taxon>Embryophyta</taxon>
        <taxon>Tracheophyta</taxon>
        <taxon>Spermatophyta</taxon>
        <taxon>Magnoliopsida</taxon>
        <taxon>eudicotyledons</taxon>
        <taxon>Gunneridae</taxon>
        <taxon>Pentapetalae</taxon>
        <taxon>rosids</taxon>
        <taxon>fabids</taxon>
        <taxon>Fabales</taxon>
        <taxon>Fabaceae</taxon>
        <taxon>Papilionoideae</taxon>
        <taxon>50 kb inversion clade</taxon>
        <taxon>NPAAA clade</taxon>
        <taxon>indigoferoid/millettioid clade</taxon>
        <taxon>Phaseoleae</taxon>
        <taxon>Mucuna</taxon>
    </lineage>
</organism>
<evidence type="ECO:0000259" key="2">
    <source>
        <dbReference type="PROSITE" id="PS50158"/>
    </source>
</evidence>
<dbReference type="InterPro" id="IPR036875">
    <property type="entry name" value="Znf_CCHC_sf"/>
</dbReference>
<dbReference type="GO" id="GO:0008270">
    <property type="term" value="F:zinc ion binding"/>
    <property type="evidence" value="ECO:0007669"/>
    <property type="project" value="UniProtKB-KW"/>
</dbReference>
<dbReference type="PANTHER" id="PTHR35046:SF9">
    <property type="entry name" value="RNA-DIRECTED DNA POLYMERASE"/>
    <property type="match status" value="1"/>
</dbReference>
<evidence type="ECO:0000313" key="3">
    <source>
        <dbReference type="EMBL" id="RDY12040.1"/>
    </source>
</evidence>
<name>A0A371IAK3_MUCPR</name>
<dbReference type="OrthoDB" id="1747743at2759"/>
<keyword evidence="1" id="KW-0863">Zinc-finger</keyword>
<dbReference type="InterPro" id="IPR001878">
    <property type="entry name" value="Znf_CCHC"/>
</dbReference>
<keyword evidence="1" id="KW-0862">Zinc</keyword>
<dbReference type="Gene3D" id="4.10.60.10">
    <property type="entry name" value="Zinc finger, CCHC-type"/>
    <property type="match status" value="1"/>
</dbReference>
<dbReference type="GO" id="GO:0003676">
    <property type="term" value="F:nucleic acid binding"/>
    <property type="evidence" value="ECO:0007669"/>
    <property type="project" value="InterPro"/>
</dbReference>
<accession>A0A371IAK3</accession>
<comment type="caution">
    <text evidence="3">The sequence shown here is derived from an EMBL/GenBank/DDBJ whole genome shotgun (WGS) entry which is preliminary data.</text>
</comment>
<dbReference type="AlphaFoldDB" id="A0A371IAK3"/>
<gene>
    <name evidence="3" type="ORF">CR513_03221</name>
</gene>
<reference evidence="3" key="1">
    <citation type="submission" date="2018-05" db="EMBL/GenBank/DDBJ databases">
        <title>Draft genome of Mucuna pruriens seed.</title>
        <authorList>
            <person name="Nnadi N.E."/>
            <person name="Vos R."/>
            <person name="Hasami M.H."/>
            <person name="Devisetty U.K."/>
            <person name="Aguiy J.C."/>
        </authorList>
    </citation>
    <scope>NUCLEOTIDE SEQUENCE [LARGE SCALE GENOMIC DNA]</scope>
    <source>
        <strain evidence="3">JCA_2017</strain>
    </source>
</reference>
<keyword evidence="4" id="KW-1185">Reference proteome</keyword>
<dbReference type="SMART" id="SM00343">
    <property type="entry name" value="ZnF_C2HC"/>
    <property type="match status" value="2"/>
</dbReference>
<dbReference type="Proteomes" id="UP000257109">
    <property type="component" value="Unassembled WGS sequence"/>
</dbReference>
<feature type="domain" description="CCHC-type" evidence="2">
    <location>
        <begin position="145"/>
        <end position="161"/>
    </location>
</feature>
<evidence type="ECO:0000256" key="1">
    <source>
        <dbReference type="PROSITE-ProRule" id="PRU00047"/>
    </source>
</evidence>
<dbReference type="SUPFAM" id="SSF57756">
    <property type="entry name" value="Retrovirus zinc finger-like domains"/>
    <property type="match status" value="1"/>
</dbReference>
<dbReference type="EMBL" id="QJKJ01000540">
    <property type="protein sequence ID" value="RDY12040.1"/>
    <property type="molecule type" value="Genomic_DNA"/>
</dbReference>
<dbReference type="PROSITE" id="PS50158">
    <property type="entry name" value="ZF_CCHC"/>
    <property type="match status" value="1"/>
</dbReference>
<evidence type="ECO:0000313" key="4">
    <source>
        <dbReference type="Proteomes" id="UP000257109"/>
    </source>
</evidence>